<dbReference type="Proteomes" id="UP000060043">
    <property type="component" value="Chromosome"/>
</dbReference>
<sequence length="109" mass="12376">MKVPSSMITNLIAQIAENGLDPKAKEYLKELKEGKIQPRYEECQVTKIFLDGITKATNKFKEAAPLSGSLQFFYVLVLACETNEEFRKELAEMYNKLEDFFLSGLDESG</sequence>
<dbReference type="GeneID" id="33344319"/>
<evidence type="ECO:0000313" key="2">
    <source>
        <dbReference type="Proteomes" id="UP000060043"/>
    </source>
</evidence>
<dbReference type="RefSeq" id="WP_058692908.1">
    <property type="nucleotide sequence ID" value="NZ_CP013695.1"/>
</dbReference>
<gene>
    <name evidence="1" type="ORF">ATZ20_01115</name>
</gene>
<name>A0A0U3HJ15_9CREN</name>
<dbReference type="EMBL" id="CP013695">
    <property type="protein sequence ID" value="ALU30876.1"/>
    <property type="molecule type" value="Genomic_DNA"/>
</dbReference>
<dbReference type="AlphaFoldDB" id="A0A0U3HJ15"/>
<protein>
    <submittedName>
        <fullName evidence="1">Uncharacterized protein</fullName>
    </submittedName>
</protein>
<reference evidence="1 2" key="1">
    <citation type="submission" date="2015-12" db="EMBL/GenBank/DDBJ databases">
        <title>A stable core within a dynamic pangenome in Sulfolobus acidocaldarius.</title>
        <authorList>
            <person name="Anderson R."/>
            <person name="Kouris A."/>
            <person name="Seward C."/>
            <person name="Campbell K."/>
            <person name="Whitaker R."/>
        </authorList>
    </citation>
    <scope>NUCLEOTIDE SEQUENCE [LARGE SCALE GENOMIC DNA]</scope>
    <source>
        <strain evidence="1 2">NG05B_CO5_07</strain>
    </source>
</reference>
<evidence type="ECO:0000313" key="1">
    <source>
        <dbReference type="EMBL" id="ALU30876.1"/>
    </source>
</evidence>
<organism evidence="1 2">
    <name type="scientific">Sulfolobus acidocaldarius</name>
    <dbReference type="NCBI Taxonomy" id="2285"/>
    <lineage>
        <taxon>Archaea</taxon>
        <taxon>Thermoproteota</taxon>
        <taxon>Thermoprotei</taxon>
        <taxon>Sulfolobales</taxon>
        <taxon>Sulfolobaceae</taxon>
        <taxon>Sulfolobus</taxon>
    </lineage>
</organism>
<accession>A0A0U3HJ15</accession>
<proteinExistence type="predicted"/>